<feature type="chain" id="PRO_5046792804" description="EF-hand domain-containing protein" evidence="1">
    <location>
        <begin position="23"/>
        <end position="258"/>
    </location>
</feature>
<organism evidence="2 3">
    <name type="scientific">Hyphococcus aureus</name>
    <dbReference type="NCBI Taxonomy" id="2666033"/>
    <lineage>
        <taxon>Bacteria</taxon>
        <taxon>Pseudomonadati</taxon>
        <taxon>Pseudomonadota</taxon>
        <taxon>Alphaproteobacteria</taxon>
        <taxon>Parvularculales</taxon>
        <taxon>Parvularculaceae</taxon>
        <taxon>Hyphococcus</taxon>
    </lineage>
</organism>
<reference evidence="2 3" key="1">
    <citation type="submission" date="2024-09" db="EMBL/GenBank/DDBJ databases">
        <authorList>
            <person name="Zhang Z.-H."/>
        </authorList>
    </citation>
    <scope>NUCLEOTIDE SEQUENCE [LARGE SCALE GENOMIC DNA]</scope>
    <source>
        <strain evidence="2 3">HHTR114</strain>
    </source>
</reference>
<dbReference type="Proteomes" id="UP001596116">
    <property type="component" value="Unassembled WGS sequence"/>
</dbReference>
<dbReference type="RefSeq" id="WP_379881741.1">
    <property type="nucleotide sequence ID" value="NZ_JBHPON010000002.1"/>
</dbReference>
<sequence>MAATRVSALLAGFSLLAFPALAQEETTPPADMPEAVAMPVDGAEAAQGEAAEETVEVNPDEMADMLNSSQQLKQTFTLKRTINGEVVETDKRTVTFSRDMPYRETEAKQTTLEQLKAAFDGEALTRTEAFEEAKLDFIVADTDRDEAMTAQEFASLVDSWRKNDARIADAPTEEIARQRQYDAFLEELDPSAAQMQTEAYAREKFAFMAGASESMSLQDYIREYLLDFDSMDADKDTVLTGDELMRFRALNRGETLDM</sequence>
<evidence type="ECO:0000313" key="3">
    <source>
        <dbReference type="Proteomes" id="UP001596116"/>
    </source>
</evidence>
<dbReference type="EMBL" id="JBHPON010000002">
    <property type="protein sequence ID" value="MFC6037009.1"/>
    <property type="molecule type" value="Genomic_DNA"/>
</dbReference>
<proteinExistence type="predicted"/>
<evidence type="ECO:0000256" key="1">
    <source>
        <dbReference type="SAM" id="SignalP"/>
    </source>
</evidence>
<name>A0ABW1KZR1_9PROT</name>
<keyword evidence="1" id="KW-0732">Signal</keyword>
<feature type="signal peptide" evidence="1">
    <location>
        <begin position="1"/>
        <end position="22"/>
    </location>
</feature>
<accession>A0ABW1KZR1</accession>
<evidence type="ECO:0008006" key="4">
    <source>
        <dbReference type="Google" id="ProtNLM"/>
    </source>
</evidence>
<dbReference type="InterPro" id="IPR011992">
    <property type="entry name" value="EF-hand-dom_pair"/>
</dbReference>
<comment type="caution">
    <text evidence="2">The sequence shown here is derived from an EMBL/GenBank/DDBJ whole genome shotgun (WGS) entry which is preliminary data.</text>
</comment>
<protein>
    <recommendedName>
        <fullName evidence="4">EF-hand domain-containing protein</fullName>
    </recommendedName>
</protein>
<dbReference type="Gene3D" id="1.10.238.10">
    <property type="entry name" value="EF-hand"/>
    <property type="match status" value="1"/>
</dbReference>
<dbReference type="SUPFAM" id="SSF47473">
    <property type="entry name" value="EF-hand"/>
    <property type="match status" value="1"/>
</dbReference>
<keyword evidence="3" id="KW-1185">Reference proteome</keyword>
<gene>
    <name evidence="2" type="ORF">ACFMB1_15755</name>
</gene>
<evidence type="ECO:0000313" key="2">
    <source>
        <dbReference type="EMBL" id="MFC6037009.1"/>
    </source>
</evidence>